<organism evidence="1 2">
    <name type="scientific">Micromonospora vinacea</name>
    <dbReference type="NCBI Taxonomy" id="709878"/>
    <lineage>
        <taxon>Bacteria</taxon>
        <taxon>Bacillati</taxon>
        <taxon>Actinomycetota</taxon>
        <taxon>Actinomycetes</taxon>
        <taxon>Micromonosporales</taxon>
        <taxon>Micromonosporaceae</taxon>
        <taxon>Micromonospora</taxon>
    </lineage>
</organism>
<proteinExistence type="predicted"/>
<evidence type="ECO:0000313" key="2">
    <source>
        <dbReference type="Proteomes" id="UP000631791"/>
    </source>
</evidence>
<gene>
    <name evidence="1" type="ORF">IW249_001582</name>
</gene>
<reference evidence="1 2" key="1">
    <citation type="submission" date="2020-11" db="EMBL/GenBank/DDBJ databases">
        <title>Sequencing the genomes of 1000 actinobacteria strains.</title>
        <authorList>
            <person name="Klenk H.-P."/>
        </authorList>
    </citation>
    <scope>NUCLEOTIDE SEQUENCE [LARGE SCALE GENOMIC DNA]</scope>
    <source>
        <strain evidence="1 2">DSM 101695</strain>
    </source>
</reference>
<sequence length="140" mass="15473">MIATTVPTAKVLHLPTSTRPVESAPTDLGSLTEWELQAVFFAAGARWATHGNLPYEDMARLVTDQITTLGWNTVRDIGARIRNALDRCQWRDWEALLPGLDSRGDAMSIAAKFVRMHRRATRPDAALTTWQQATASEVAA</sequence>
<dbReference type="RefSeq" id="WP_196920158.1">
    <property type="nucleotide sequence ID" value="NZ_JADOTY010000001.1"/>
</dbReference>
<protein>
    <submittedName>
        <fullName evidence="1">Uncharacterized protein</fullName>
    </submittedName>
</protein>
<name>A0ABS0JYX5_9ACTN</name>
<dbReference type="Proteomes" id="UP000631791">
    <property type="component" value="Unassembled WGS sequence"/>
</dbReference>
<keyword evidence="2" id="KW-1185">Reference proteome</keyword>
<dbReference type="EMBL" id="JADOTY010000001">
    <property type="protein sequence ID" value="MBG6101168.1"/>
    <property type="molecule type" value="Genomic_DNA"/>
</dbReference>
<accession>A0ABS0JYX5</accession>
<evidence type="ECO:0000313" key="1">
    <source>
        <dbReference type="EMBL" id="MBG6101168.1"/>
    </source>
</evidence>
<comment type="caution">
    <text evidence="1">The sequence shown here is derived from an EMBL/GenBank/DDBJ whole genome shotgun (WGS) entry which is preliminary data.</text>
</comment>